<sequence length="133" mass="13856">MMIVDCQTCPVRDVHCADCVVTAFAALPHHAADRAPVAVPVPRVRRPLTAAGPAETLSAAPVGGVPERSAVPDEADTVPLDRAERRALAVLIGAGLVDHETADHARAELTPRTGHPRHTGHGAPSGHGVRRAM</sequence>
<accession>A0A495XTE8</accession>
<feature type="region of interest" description="Disordered" evidence="1">
    <location>
        <begin position="109"/>
        <end position="133"/>
    </location>
</feature>
<dbReference type="EMBL" id="RBXT01000001">
    <property type="protein sequence ID" value="RKT77800.1"/>
    <property type="molecule type" value="Genomic_DNA"/>
</dbReference>
<proteinExistence type="predicted"/>
<feature type="region of interest" description="Disordered" evidence="1">
    <location>
        <begin position="50"/>
        <end position="78"/>
    </location>
</feature>
<evidence type="ECO:0000313" key="3">
    <source>
        <dbReference type="EMBL" id="RKT77800.1"/>
    </source>
</evidence>
<gene>
    <name evidence="3" type="ORF">DFJ68_1228</name>
    <name evidence="2" type="ORF">FHW14_000082</name>
</gene>
<organism evidence="3 4">
    <name type="scientific">Terracoccus luteus</name>
    <dbReference type="NCBI Taxonomy" id="53356"/>
    <lineage>
        <taxon>Bacteria</taxon>
        <taxon>Bacillati</taxon>
        <taxon>Actinomycetota</taxon>
        <taxon>Actinomycetes</taxon>
        <taxon>Micrococcales</taxon>
        <taxon>Intrasporangiaceae</taxon>
        <taxon>Terracoccus</taxon>
    </lineage>
</organism>
<reference evidence="2 5" key="2">
    <citation type="submission" date="2020-08" db="EMBL/GenBank/DDBJ databases">
        <title>Genomic Encyclopedia of Type Strains, Phase IV (KMG-V): Genome sequencing to study the core and pangenomes of soil and plant-associated prokaryotes.</title>
        <authorList>
            <person name="Whitman W."/>
        </authorList>
    </citation>
    <scope>NUCLEOTIDE SEQUENCE [LARGE SCALE GENOMIC DNA]</scope>
    <source>
        <strain evidence="2 5">B3ACCR2</strain>
    </source>
</reference>
<keyword evidence="4" id="KW-1185">Reference proteome</keyword>
<comment type="caution">
    <text evidence="3">The sequence shown here is derived from an EMBL/GenBank/DDBJ whole genome shotgun (WGS) entry which is preliminary data.</text>
</comment>
<dbReference type="Proteomes" id="UP000278440">
    <property type="component" value="Unassembled WGS sequence"/>
</dbReference>
<name>A0A495XTE8_9MICO</name>
<evidence type="ECO:0000313" key="2">
    <source>
        <dbReference type="EMBL" id="MBB2984942.1"/>
    </source>
</evidence>
<reference evidence="3 4" key="1">
    <citation type="submission" date="2018-10" db="EMBL/GenBank/DDBJ databases">
        <title>Sequencing the genomes of 1000 actinobacteria strains.</title>
        <authorList>
            <person name="Klenk H.-P."/>
        </authorList>
    </citation>
    <scope>NUCLEOTIDE SEQUENCE [LARGE SCALE GENOMIC DNA]</scope>
    <source>
        <strain evidence="3 4">DSM 44267</strain>
    </source>
</reference>
<dbReference type="OrthoDB" id="4774211at2"/>
<evidence type="ECO:0000313" key="4">
    <source>
        <dbReference type="Proteomes" id="UP000278440"/>
    </source>
</evidence>
<dbReference type="RefSeq" id="WP_121031899.1">
    <property type="nucleotide sequence ID" value="NZ_JACHVT010000001.1"/>
</dbReference>
<dbReference type="AlphaFoldDB" id="A0A495XTE8"/>
<evidence type="ECO:0000313" key="5">
    <source>
        <dbReference type="Proteomes" id="UP000590811"/>
    </source>
</evidence>
<protein>
    <submittedName>
        <fullName evidence="3">Uncharacterized protein</fullName>
    </submittedName>
</protein>
<dbReference type="Proteomes" id="UP000590811">
    <property type="component" value="Unassembled WGS sequence"/>
</dbReference>
<evidence type="ECO:0000256" key="1">
    <source>
        <dbReference type="SAM" id="MobiDB-lite"/>
    </source>
</evidence>
<dbReference type="EMBL" id="JACHVT010000001">
    <property type="protein sequence ID" value="MBB2984942.1"/>
    <property type="molecule type" value="Genomic_DNA"/>
</dbReference>